<evidence type="ECO:0000313" key="2">
    <source>
        <dbReference type="EMBL" id="UJO24130.1"/>
    </source>
</evidence>
<dbReference type="InterPro" id="IPR019734">
    <property type="entry name" value="TPR_rpt"/>
</dbReference>
<reference evidence="2" key="1">
    <citation type="submission" date="2021-12" db="EMBL/GenBank/DDBJ databases">
        <authorList>
            <person name="Zaccaron A."/>
            <person name="Stergiopoulos I."/>
        </authorList>
    </citation>
    <scope>NUCLEOTIDE SEQUENCE</scope>
    <source>
        <strain evidence="2">Race5_Kim</strain>
    </source>
</reference>
<dbReference type="InterPro" id="IPR011990">
    <property type="entry name" value="TPR-like_helical_dom_sf"/>
</dbReference>
<dbReference type="GO" id="GO:0006383">
    <property type="term" value="P:transcription by RNA polymerase III"/>
    <property type="evidence" value="ECO:0007669"/>
    <property type="project" value="InterPro"/>
</dbReference>
<sequence>MEGATDQNTHKEDPPPGSAGNHHVASSAAETSYPDPSRNPQFGAYGPFAGSSNLDGSFGAPHHGAGSPSWATPPGAQAVPQSPFTAQSSNNWMSMPQAGFSLPDHPLFAPPMPQDAPAVNDRGLTQAQVVAQQFHMRHGDPGSRLRGGDSTSYLAGQWGEDTGGRAAAGAAYRAAVNYGGTHEWDPDFDPYMEDAAGLGELLDETDMITPNATRGDHSGRTRSGVGRGRGRGGWRKLLKGTEHADLFEKPRTINRGRGRGRPRGRGRKAADPGPEFRQFMKKAQDRFLDEKYEEALDNVRQAIHKNPEMYTAHVLLVQILDAMGRAEDAATAMEHGAATARDPRVYVQAADKILQLAGDDERSPQLLKRAIQCYSDALKLSSRFKDDKDLELELRGAKFELEKEAGKSREARLDARNIVKAWPYQTYYIGQWAQLCGSWHDTSEMKDAKEAYETAFREYEDEDSFGHQDDETDQWSHLNLYLDLCDMVGTHEPGLFRGKQLARWFLGRQDETFWDRIKDDDREYDDDNGRRVYLPEWQQGRASRDMEAYGQGLPVDIRVKFGMLRLKSGVQHYPEAMRHFQTLHRYDDQVEDYYDIFLQVGRSLQEANYRSEAIKFYDLVRKVPIVEDRDEGIEDKVWMQIANCYNQALRHGDAIACYEIVHRHKRASQDYTVCCARLCKHYEDIGEIDKARQLCNELILYNRLDLLHTAGVKMAPPMSNVLRPHKYDLAAPRVPLRPLKPPVVYRELRPAGDQAQVPANQGTFAEMRFDPAIGTPTAPAASTGPVNLGPVSQEVELPPAPPEHVPGLIPQKRKRGRKNALLPPAEDDDEDGGEGSAPKRPRLQKTWNKAHDAKRQARFDMILDAQERCLASFDVVKQHWRAMKTGEDEDVVEQWVEAANVMLKDFTDMKVFFPERDKTLRLELTDDPSRPFKKQNQRHEDIVGPNTYLQIPFHDWHRVFSDLALIYAGSGEQDRCYYVVKDVLMAANVFFLEKKLKWANLGVAFHCALAFNDSFYAIELVRELIRENEFRGGTLFQLFAAVNRFSYGSNWFNSGPSQKFMLRMVKQFDFLAMEPEVRDRIEWSIQKASLEERVRKMDGERHELDAGVLMMYGHMVAVANHSHTSIPYYLRALALEPENVCVNLSLATMWVQISMKRQTDNRQFGINQGLAFLYRYYHIRAASGKASHLQEAEYNVARMWHYLGLTHLAQENYQKVLALSEQVQAEGEERKVAGEMPVEDEVEDLATEAAYAMQQIMLLAGNVQGAMALTEKWLVF</sequence>
<proteinExistence type="predicted"/>
<feature type="region of interest" description="Disordered" evidence="1">
    <location>
        <begin position="1"/>
        <end position="92"/>
    </location>
</feature>
<dbReference type="OrthoDB" id="9991317at2759"/>
<name>A0A9Q8UVP7_PASFU</name>
<dbReference type="AlphaFoldDB" id="A0A9Q8UVP7"/>
<dbReference type="OMA" id="SENRQYQ"/>
<dbReference type="Pfam" id="PF14559">
    <property type="entry name" value="TPR_19"/>
    <property type="match status" value="1"/>
</dbReference>
<feature type="region of interest" description="Disordered" evidence="1">
    <location>
        <begin position="251"/>
        <end position="274"/>
    </location>
</feature>
<feature type="compositionally biased region" description="Basic residues" evidence="1">
    <location>
        <begin position="252"/>
        <end position="267"/>
    </location>
</feature>
<dbReference type="PANTHER" id="PTHR23082:SF0">
    <property type="entry name" value="GENERAL TRANSCRIPTION FACTOR 3C POLYPEPTIDE 3"/>
    <property type="match status" value="1"/>
</dbReference>
<dbReference type="Proteomes" id="UP000756132">
    <property type="component" value="Chromosome 11"/>
</dbReference>
<dbReference type="SUPFAM" id="SSF48452">
    <property type="entry name" value="TPR-like"/>
    <property type="match status" value="3"/>
</dbReference>
<dbReference type="PANTHER" id="PTHR23082">
    <property type="entry name" value="TRANSCRIPTION INITIATION FACTOR IIIC TFIIIC , POLYPEPTIDE 3-RELATED"/>
    <property type="match status" value="1"/>
</dbReference>
<organism evidence="2 3">
    <name type="scientific">Passalora fulva</name>
    <name type="common">Tomato leaf mold</name>
    <name type="synonym">Cladosporium fulvum</name>
    <dbReference type="NCBI Taxonomy" id="5499"/>
    <lineage>
        <taxon>Eukaryota</taxon>
        <taxon>Fungi</taxon>
        <taxon>Dikarya</taxon>
        <taxon>Ascomycota</taxon>
        <taxon>Pezizomycotina</taxon>
        <taxon>Dothideomycetes</taxon>
        <taxon>Dothideomycetidae</taxon>
        <taxon>Mycosphaerellales</taxon>
        <taxon>Mycosphaerellaceae</taxon>
        <taxon>Fulvia</taxon>
    </lineage>
</organism>
<keyword evidence="3" id="KW-1185">Reference proteome</keyword>
<accession>A0A9Q8UVP7</accession>
<dbReference type="Gene3D" id="1.25.40.10">
    <property type="entry name" value="Tetratricopeptide repeat domain"/>
    <property type="match status" value="2"/>
</dbReference>
<feature type="compositionally biased region" description="Polar residues" evidence="1">
    <location>
        <begin position="79"/>
        <end position="92"/>
    </location>
</feature>
<evidence type="ECO:0000256" key="1">
    <source>
        <dbReference type="SAM" id="MobiDB-lite"/>
    </source>
</evidence>
<feature type="region of interest" description="Disordered" evidence="1">
    <location>
        <begin position="209"/>
        <end position="235"/>
    </location>
</feature>
<gene>
    <name evidence="2" type="ORF">CLAFUR5_12826</name>
</gene>
<dbReference type="GO" id="GO:0000127">
    <property type="term" value="C:transcription factor TFIIIC complex"/>
    <property type="evidence" value="ECO:0007669"/>
    <property type="project" value="TreeGrafter"/>
</dbReference>
<dbReference type="KEGG" id="ffu:CLAFUR5_12826"/>
<dbReference type="EMBL" id="CP090173">
    <property type="protein sequence ID" value="UJO24130.1"/>
    <property type="molecule type" value="Genomic_DNA"/>
</dbReference>
<feature type="region of interest" description="Disordered" evidence="1">
    <location>
        <begin position="771"/>
        <end position="850"/>
    </location>
</feature>
<protein>
    <submittedName>
        <fullName evidence="2">Transcription factor tau subunit sfc4</fullName>
    </submittedName>
</protein>
<reference evidence="2" key="2">
    <citation type="journal article" date="2022" name="Microb. Genom.">
        <title>A chromosome-scale genome assembly of the tomato pathogen Cladosporium fulvum reveals a compartmentalized genome architecture and the presence of a dispensable chromosome.</title>
        <authorList>
            <person name="Zaccaron A.Z."/>
            <person name="Chen L.H."/>
            <person name="Samaras A."/>
            <person name="Stergiopoulos I."/>
        </authorList>
    </citation>
    <scope>NUCLEOTIDE SEQUENCE</scope>
    <source>
        <strain evidence="2">Race5_Kim</strain>
    </source>
</reference>
<dbReference type="InterPro" id="IPR039340">
    <property type="entry name" value="Tfc4/TFIIIC-102/Sfc4"/>
</dbReference>
<dbReference type="RefSeq" id="XP_047768496.1">
    <property type="nucleotide sequence ID" value="XM_047911974.1"/>
</dbReference>
<dbReference type="GeneID" id="71992704"/>
<dbReference type="SMART" id="SM00028">
    <property type="entry name" value="TPR"/>
    <property type="match status" value="5"/>
</dbReference>
<evidence type="ECO:0000313" key="3">
    <source>
        <dbReference type="Proteomes" id="UP000756132"/>
    </source>
</evidence>